<evidence type="ECO:0000313" key="3">
    <source>
        <dbReference type="Proteomes" id="UP000249066"/>
    </source>
</evidence>
<accession>A0A2W5A7T3</accession>
<evidence type="ECO:0000313" key="2">
    <source>
        <dbReference type="EMBL" id="PZO89416.1"/>
    </source>
</evidence>
<dbReference type="InterPro" id="IPR036291">
    <property type="entry name" value="NAD(P)-bd_dom_sf"/>
</dbReference>
<feature type="domain" description="NAD-dependent epimerase/dehydratase" evidence="1">
    <location>
        <begin position="28"/>
        <end position="248"/>
    </location>
</feature>
<dbReference type="Gene3D" id="3.90.25.10">
    <property type="entry name" value="UDP-galactose 4-epimerase, domain 1"/>
    <property type="match status" value="1"/>
</dbReference>
<dbReference type="EMBL" id="QFNN01000060">
    <property type="protein sequence ID" value="PZO89416.1"/>
    <property type="molecule type" value="Genomic_DNA"/>
</dbReference>
<proteinExistence type="predicted"/>
<name>A0A2W5A7T3_9SPHN</name>
<comment type="caution">
    <text evidence="2">The sequence shown here is derived from an EMBL/GenBank/DDBJ whole genome shotgun (WGS) entry which is preliminary data.</text>
</comment>
<dbReference type="Proteomes" id="UP000249066">
    <property type="component" value="Unassembled WGS sequence"/>
</dbReference>
<dbReference type="SUPFAM" id="SSF51735">
    <property type="entry name" value="NAD(P)-binding Rossmann-fold domains"/>
    <property type="match status" value="1"/>
</dbReference>
<dbReference type="Pfam" id="PF01370">
    <property type="entry name" value="Epimerase"/>
    <property type="match status" value="1"/>
</dbReference>
<sequence>MCSWPSAKNITATLTCLRRRLANKPGLLVTGATGFVGRHLIALGCSRFDIVATGLGPKPDWLPENVAWHAADLLDRISVSALPDDLPFVIHLASETVPAKFANYDPLLDSVEMTLNLCRHLRSGRLLFASSCLVYGASGAPMSEDAPLAPRGHYGLAKQLCETIVLRAASGGGIAPAVARPFNHIGTGMRPDLVIPSIVRRVREAREGAPIQMAGLDSVRDFLDVTDIVEGYFAILGLRSEERIFNVASGVPTSIGDIVRIVADILGKSIGEVVFADQGNSADDSSIVVGDSRKLRDAAGWAPHVTLRESLRRLIEDLPVQ</sequence>
<gene>
    <name evidence="2" type="ORF">DI623_10355</name>
</gene>
<dbReference type="PANTHER" id="PTHR43245">
    <property type="entry name" value="BIFUNCTIONAL POLYMYXIN RESISTANCE PROTEIN ARNA"/>
    <property type="match status" value="1"/>
</dbReference>
<reference evidence="2 3" key="1">
    <citation type="submission" date="2017-08" db="EMBL/GenBank/DDBJ databases">
        <title>Infants hospitalized years apart are colonized by the same room-sourced microbial strains.</title>
        <authorList>
            <person name="Brooks B."/>
            <person name="Olm M.R."/>
            <person name="Firek B.A."/>
            <person name="Baker R."/>
            <person name="Thomas B.C."/>
            <person name="Morowitz M.J."/>
            <person name="Banfield J.F."/>
        </authorList>
    </citation>
    <scope>NUCLEOTIDE SEQUENCE [LARGE SCALE GENOMIC DNA]</scope>
    <source>
        <strain evidence="2">S2_018_000_R2_101</strain>
    </source>
</reference>
<evidence type="ECO:0000259" key="1">
    <source>
        <dbReference type="Pfam" id="PF01370"/>
    </source>
</evidence>
<organism evidence="2 3">
    <name type="scientific">Sphingomonas sanxanigenens</name>
    <dbReference type="NCBI Taxonomy" id="397260"/>
    <lineage>
        <taxon>Bacteria</taxon>
        <taxon>Pseudomonadati</taxon>
        <taxon>Pseudomonadota</taxon>
        <taxon>Alphaproteobacteria</taxon>
        <taxon>Sphingomonadales</taxon>
        <taxon>Sphingomonadaceae</taxon>
        <taxon>Sphingomonas</taxon>
    </lineage>
</organism>
<protein>
    <recommendedName>
        <fullName evidence="1">NAD-dependent epimerase/dehydratase domain-containing protein</fullName>
    </recommendedName>
</protein>
<dbReference type="AlphaFoldDB" id="A0A2W5A7T3"/>
<dbReference type="PANTHER" id="PTHR43245:SF13">
    <property type="entry name" value="UDP-D-APIOSE_UDP-D-XYLOSE SYNTHASE 2"/>
    <property type="match status" value="1"/>
</dbReference>
<dbReference type="InterPro" id="IPR050177">
    <property type="entry name" value="Lipid_A_modif_metabolic_enz"/>
</dbReference>
<dbReference type="Gene3D" id="3.40.50.720">
    <property type="entry name" value="NAD(P)-binding Rossmann-like Domain"/>
    <property type="match status" value="1"/>
</dbReference>
<dbReference type="InterPro" id="IPR001509">
    <property type="entry name" value="Epimerase_deHydtase"/>
</dbReference>